<dbReference type="Pfam" id="PF03401">
    <property type="entry name" value="TctC"/>
    <property type="match status" value="1"/>
</dbReference>
<dbReference type="RefSeq" id="WP_094805739.1">
    <property type="nucleotide sequence ID" value="NZ_NEVT01000003.1"/>
</dbReference>
<reference evidence="4" key="1">
    <citation type="submission" date="2017-05" db="EMBL/GenBank/DDBJ databases">
        <title>Complete and WGS of Bordetella genogroups.</title>
        <authorList>
            <person name="Spilker T."/>
            <person name="Lipuma J."/>
        </authorList>
    </citation>
    <scope>NUCLEOTIDE SEQUENCE [LARGE SCALE GENOMIC DNA]</scope>
    <source>
        <strain evidence="4">AU8256</strain>
    </source>
</reference>
<evidence type="ECO:0008006" key="5">
    <source>
        <dbReference type="Google" id="ProtNLM"/>
    </source>
</evidence>
<sequence>MRILFTWLALAGMLAAAPAGASDVVRLVVPFSAGGPVDQVTRILAPGLEAALGATVVVENRGGAGGTVGTNYVAKSAPDGRTVLMATSGFVISSETTPNLPYDPHKDLEPIALVGQVQTLLVVRPSLGVDSLAELVARAKAGEPLSFGSTGVGGTMHVGGELLNRAAGIHALHVPYRGAAPAITALIGGEIDMVNADVPVLQPYVKSGRVKALVIYDTKRSVELPDVPDAVEAGYPQLLMSNWYSAMVPAGTPAADKQKLEQAFLAAIYTPAIAKRLAEAGLRGPLGTAEFRKKLDAEFARWVPFLRETGLSAR</sequence>
<dbReference type="SUPFAM" id="SSF53850">
    <property type="entry name" value="Periplasmic binding protein-like II"/>
    <property type="match status" value="1"/>
</dbReference>
<comment type="caution">
    <text evidence="3">The sequence shown here is derived from an EMBL/GenBank/DDBJ whole genome shotgun (WGS) entry which is preliminary data.</text>
</comment>
<evidence type="ECO:0000256" key="1">
    <source>
        <dbReference type="ARBA" id="ARBA00006987"/>
    </source>
</evidence>
<dbReference type="PIRSF" id="PIRSF017082">
    <property type="entry name" value="YflP"/>
    <property type="match status" value="1"/>
</dbReference>
<comment type="similarity">
    <text evidence="1">Belongs to the UPF0065 (bug) family.</text>
</comment>
<feature type="signal peptide" evidence="2">
    <location>
        <begin position="1"/>
        <end position="21"/>
    </location>
</feature>
<dbReference type="AlphaFoldDB" id="A0A261VZJ6"/>
<dbReference type="Proteomes" id="UP000215633">
    <property type="component" value="Unassembled WGS sequence"/>
</dbReference>
<protein>
    <recommendedName>
        <fullName evidence="5">ABC transporter substrate-binding protein</fullName>
    </recommendedName>
</protein>
<dbReference type="PANTHER" id="PTHR42928:SF5">
    <property type="entry name" value="BLR1237 PROTEIN"/>
    <property type="match status" value="1"/>
</dbReference>
<dbReference type="Gene3D" id="3.40.190.150">
    <property type="entry name" value="Bordetella uptake gene, domain 1"/>
    <property type="match status" value="1"/>
</dbReference>
<keyword evidence="4" id="KW-1185">Reference proteome</keyword>
<evidence type="ECO:0000313" key="3">
    <source>
        <dbReference type="EMBL" id="OZI79030.1"/>
    </source>
</evidence>
<dbReference type="Gene3D" id="3.40.190.10">
    <property type="entry name" value="Periplasmic binding protein-like II"/>
    <property type="match status" value="1"/>
</dbReference>
<dbReference type="PANTHER" id="PTHR42928">
    <property type="entry name" value="TRICARBOXYLATE-BINDING PROTEIN"/>
    <property type="match status" value="1"/>
</dbReference>
<feature type="chain" id="PRO_5012740543" description="ABC transporter substrate-binding protein" evidence="2">
    <location>
        <begin position="22"/>
        <end position="314"/>
    </location>
</feature>
<dbReference type="InterPro" id="IPR005064">
    <property type="entry name" value="BUG"/>
</dbReference>
<gene>
    <name evidence="3" type="ORF">CAL24_03565</name>
</gene>
<dbReference type="CDD" id="cd07012">
    <property type="entry name" value="PBP2_Bug_TTT"/>
    <property type="match status" value="1"/>
</dbReference>
<dbReference type="InterPro" id="IPR042100">
    <property type="entry name" value="Bug_dom1"/>
</dbReference>
<organism evidence="3 4">
    <name type="scientific">Bordetella genomosp. 2</name>
    <dbReference type="NCBI Taxonomy" id="1983456"/>
    <lineage>
        <taxon>Bacteria</taxon>
        <taxon>Pseudomonadati</taxon>
        <taxon>Pseudomonadota</taxon>
        <taxon>Betaproteobacteria</taxon>
        <taxon>Burkholderiales</taxon>
        <taxon>Alcaligenaceae</taxon>
        <taxon>Bordetella</taxon>
    </lineage>
</organism>
<keyword evidence="2" id="KW-0732">Signal</keyword>
<evidence type="ECO:0000256" key="2">
    <source>
        <dbReference type="SAM" id="SignalP"/>
    </source>
</evidence>
<accession>A0A261VZJ6</accession>
<evidence type="ECO:0000313" key="4">
    <source>
        <dbReference type="Proteomes" id="UP000215633"/>
    </source>
</evidence>
<dbReference type="EMBL" id="NEVT01000003">
    <property type="protein sequence ID" value="OZI79030.1"/>
    <property type="molecule type" value="Genomic_DNA"/>
</dbReference>
<name>A0A261VZJ6_9BORD</name>
<proteinExistence type="inferred from homology"/>